<organism evidence="2 3">
    <name type="scientific">Bugula neritina</name>
    <name type="common">Brown bryozoan</name>
    <name type="synonym">Sertularia neritina</name>
    <dbReference type="NCBI Taxonomy" id="10212"/>
    <lineage>
        <taxon>Eukaryota</taxon>
        <taxon>Metazoa</taxon>
        <taxon>Spiralia</taxon>
        <taxon>Lophotrochozoa</taxon>
        <taxon>Bryozoa</taxon>
        <taxon>Gymnolaemata</taxon>
        <taxon>Cheilostomatida</taxon>
        <taxon>Flustrina</taxon>
        <taxon>Buguloidea</taxon>
        <taxon>Bugulidae</taxon>
        <taxon>Bugula</taxon>
    </lineage>
</organism>
<dbReference type="GO" id="GO:0005096">
    <property type="term" value="F:GTPase activator activity"/>
    <property type="evidence" value="ECO:0007669"/>
    <property type="project" value="TreeGrafter"/>
</dbReference>
<dbReference type="InterPro" id="IPR008936">
    <property type="entry name" value="Rho_GTPase_activation_prot"/>
</dbReference>
<gene>
    <name evidence="2" type="ORF">EB796_014824</name>
</gene>
<dbReference type="SUPFAM" id="SSF48350">
    <property type="entry name" value="GTPase activation domain, GAP"/>
    <property type="match status" value="1"/>
</dbReference>
<dbReference type="PANTHER" id="PTHR45808:SF2">
    <property type="entry name" value="RHO GTPASE-ACTIVATING PROTEIN 68F"/>
    <property type="match status" value="1"/>
</dbReference>
<feature type="domain" description="Rho-GAP" evidence="1">
    <location>
        <begin position="69"/>
        <end position="255"/>
    </location>
</feature>
<keyword evidence="3" id="KW-1185">Reference proteome</keyword>
<evidence type="ECO:0000313" key="2">
    <source>
        <dbReference type="EMBL" id="KAF6026863.1"/>
    </source>
</evidence>
<dbReference type="GO" id="GO:2001136">
    <property type="term" value="P:negative regulation of endocytic recycling"/>
    <property type="evidence" value="ECO:0007669"/>
    <property type="project" value="TreeGrafter"/>
</dbReference>
<sequence length="257" mass="29352">MSTYLCAKFGKKIEYVNYLHELGAHVNLHQLNIPEAVKDHDVFLLAKHQPDIRPTSIITAPLDTQQFGVSLEFIKSQNKGQVIPRVVNDCINYIEKIGLETEGIFRRSVSVATVRLVQSVFNEGKHVNFELYGGVHVAAVILKTFLREMPEPIMTFELYDYTVRIPNLDEEEQISETRRILDEELPRDNYVVLKKIISFLVQVTTKSDVNRMTVKNLAIVFGPNIAWGQGQLSLTAVGQVNYFTELLLTHYDKLFLT</sequence>
<name>A0A7J7JLW5_BUGNE</name>
<evidence type="ECO:0000313" key="3">
    <source>
        <dbReference type="Proteomes" id="UP000593567"/>
    </source>
</evidence>
<dbReference type="InterPro" id="IPR000198">
    <property type="entry name" value="RhoGAP_dom"/>
</dbReference>
<protein>
    <submittedName>
        <fullName evidence="2">ARHGAP1</fullName>
    </submittedName>
</protein>
<dbReference type="Gene3D" id="1.10.555.10">
    <property type="entry name" value="Rho GTPase activation protein"/>
    <property type="match status" value="1"/>
</dbReference>
<evidence type="ECO:0000259" key="1">
    <source>
        <dbReference type="PROSITE" id="PS50238"/>
    </source>
</evidence>
<dbReference type="Proteomes" id="UP000593567">
    <property type="component" value="Unassembled WGS sequence"/>
</dbReference>
<dbReference type="OrthoDB" id="19923at2759"/>
<dbReference type="PANTHER" id="PTHR45808">
    <property type="entry name" value="RHO GTPASE-ACTIVATING PROTEIN 68F"/>
    <property type="match status" value="1"/>
</dbReference>
<dbReference type="SMART" id="SM00324">
    <property type="entry name" value="RhoGAP"/>
    <property type="match status" value="1"/>
</dbReference>
<comment type="caution">
    <text evidence="2">The sequence shown here is derived from an EMBL/GenBank/DDBJ whole genome shotgun (WGS) entry which is preliminary data.</text>
</comment>
<dbReference type="Pfam" id="PF00620">
    <property type="entry name" value="RhoGAP"/>
    <property type="match status" value="1"/>
</dbReference>
<dbReference type="GO" id="GO:0005737">
    <property type="term" value="C:cytoplasm"/>
    <property type="evidence" value="ECO:0007669"/>
    <property type="project" value="TreeGrafter"/>
</dbReference>
<dbReference type="AlphaFoldDB" id="A0A7J7JLW5"/>
<dbReference type="PROSITE" id="PS50238">
    <property type="entry name" value="RHOGAP"/>
    <property type="match status" value="1"/>
</dbReference>
<proteinExistence type="predicted"/>
<reference evidence="2" key="1">
    <citation type="submission" date="2020-06" db="EMBL/GenBank/DDBJ databases">
        <title>Draft genome of Bugula neritina, a colonial animal packing powerful symbionts and potential medicines.</title>
        <authorList>
            <person name="Rayko M."/>
        </authorList>
    </citation>
    <scope>NUCLEOTIDE SEQUENCE [LARGE SCALE GENOMIC DNA]</scope>
    <source>
        <strain evidence="2">Kwan_BN1</strain>
    </source>
</reference>
<dbReference type="GO" id="GO:0007264">
    <property type="term" value="P:small GTPase-mediated signal transduction"/>
    <property type="evidence" value="ECO:0007669"/>
    <property type="project" value="TreeGrafter"/>
</dbReference>
<accession>A0A7J7JLW5</accession>
<dbReference type="EMBL" id="VXIV02002195">
    <property type="protein sequence ID" value="KAF6026863.1"/>
    <property type="molecule type" value="Genomic_DNA"/>
</dbReference>